<reference evidence="1 2" key="1">
    <citation type="submission" date="2024-03" db="EMBL/GenBank/DDBJ databases">
        <title>Cognatishimia coralii sp. nov., a marine bacterium isolated from coral surrounding seawater.</title>
        <authorList>
            <person name="Liu X."/>
            <person name="Liu S."/>
            <person name="Sun H."/>
            <person name="Zhang Y."/>
        </authorList>
    </citation>
    <scope>NUCLEOTIDE SEQUENCE [LARGE SCALE GENOMIC DNA]</scope>
    <source>
        <strain evidence="1 2">D5M38</strain>
    </source>
</reference>
<protein>
    <submittedName>
        <fullName evidence="1">Uncharacterized protein</fullName>
    </submittedName>
</protein>
<evidence type="ECO:0000313" key="2">
    <source>
        <dbReference type="Proteomes" id="UP001368270"/>
    </source>
</evidence>
<evidence type="ECO:0000313" key="1">
    <source>
        <dbReference type="EMBL" id="MEJ5220125.1"/>
    </source>
</evidence>
<keyword evidence="2" id="KW-1185">Reference proteome</keyword>
<accession>A0ABU8QL43</accession>
<dbReference type="Proteomes" id="UP001368270">
    <property type="component" value="Unassembled WGS sequence"/>
</dbReference>
<comment type="caution">
    <text evidence="1">The sequence shown here is derived from an EMBL/GenBank/DDBJ whole genome shotgun (WGS) entry which is preliminary data.</text>
</comment>
<name>A0ABU8QL43_9RHOB</name>
<dbReference type="EMBL" id="JBBGAZ010000017">
    <property type="protein sequence ID" value="MEJ5220125.1"/>
    <property type="molecule type" value="Genomic_DNA"/>
</dbReference>
<gene>
    <name evidence="1" type="ORF">WG622_17860</name>
</gene>
<sequence length="133" mass="15127">MIARTFSQLMPVLFPSWRFFMTVGPSPRVEYREKGGVWRESHPKPAHLSVGQMALRMFSNHARNTQLYAVALAERLVAAPCDHSRDELMRLVAEAHGSAGQLQFRLVFVMREGEELISEVIYTSDLFSAEAFL</sequence>
<dbReference type="RefSeq" id="WP_339404747.1">
    <property type="nucleotide sequence ID" value="NZ_JBBGAZ010000017.1"/>
</dbReference>
<proteinExistence type="predicted"/>
<organism evidence="1 2">
    <name type="scientific">Cognatishimia coralii</name>
    <dbReference type="NCBI Taxonomy" id="3083254"/>
    <lineage>
        <taxon>Bacteria</taxon>
        <taxon>Pseudomonadati</taxon>
        <taxon>Pseudomonadota</taxon>
        <taxon>Alphaproteobacteria</taxon>
        <taxon>Rhodobacterales</taxon>
        <taxon>Paracoccaceae</taxon>
        <taxon>Cognatishimia</taxon>
    </lineage>
</organism>